<evidence type="ECO:0000313" key="3">
    <source>
        <dbReference type="Proteomes" id="UP000747399"/>
    </source>
</evidence>
<keyword evidence="1" id="KW-0472">Membrane</keyword>
<dbReference type="EMBL" id="BNCO01000032">
    <property type="protein sequence ID" value="GIL58821.1"/>
    <property type="molecule type" value="Genomic_DNA"/>
</dbReference>
<gene>
    <name evidence="2" type="ORF">Vafri_13806</name>
</gene>
<evidence type="ECO:0000256" key="1">
    <source>
        <dbReference type="SAM" id="Phobius"/>
    </source>
</evidence>
<proteinExistence type="predicted"/>
<protein>
    <submittedName>
        <fullName evidence="2">Uncharacterized protein</fullName>
    </submittedName>
</protein>
<reference evidence="2" key="1">
    <citation type="journal article" date="2021" name="Proc. Natl. Acad. Sci. U.S.A.">
        <title>Three genomes in the algal genus Volvox reveal the fate of a haploid sex-determining region after a transition to homothallism.</title>
        <authorList>
            <person name="Yamamoto K."/>
            <person name="Hamaji T."/>
            <person name="Kawai-Toyooka H."/>
            <person name="Matsuzaki R."/>
            <person name="Takahashi F."/>
            <person name="Nishimura Y."/>
            <person name="Kawachi M."/>
            <person name="Noguchi H."/>
            <person name="Minakuchi Y."/>
            <person name="Umen J.G."/>
            <person name="Toyoda A."/>
            <person name="Nozaki H."/>
        </authorList>
    </citation>
    <scope>NUCLEOTIDE SEQUENCE</scope>
    <source>
        <strain evidence="2">NIES-3780</strain>
    </source>
</reference>
<keyword evidence="3" id="KW-1185">Reference proteome</keyword>
<feature type="transmembrane region" description="Helical" evidence="1">
    <location>
        <begin position="7"/>
        <end position="28"/>
    </location>
</feature>
<dbReference type="AlphaFoldDB" id="A0A8J4BHE2"/>
<organism evidence="2 3">
    <name type="scientific">Volvox africanus</name>
    <dbReference type="NCBI Taxonomy" id="51714"/>
    <lineage>
        <taxon>Eukaryota</taxon>
        <taxon>Viridiplantae</taxon>
        <taxon>Chlorophyta</taxon>
        <taxon>core chlorophytes</taxon>
        <taxon>Chlorophyceae</taxon>
        <taxon>CS clade</taxon>
        <taxon>Chlamydomonadales</taxon>
        <taxon>Volvocaceae</taxon>
        <taxon>Volvox</taxon>
    </lineage>
</organism>
<keyword evidence="1" id="KW-0812">Transmembrane</keyword>
<evidence type="ECO:0000313" key="2">
    <source>
        <dbReference type="EMBL" id="GIL58821.1"/>
    </source>
</evidence>
<accession>A0A8J4BHE2</accession>
<feature type="transmembrane region" description="Helical" evidence="1">
    <location>
        <begin position="34"/>
        <end position="54"/>
    </location>
</feature>
<dbReference type="Proteomes" id="UP000747399">
    <property type="component" value="Unassembled WGS sequence"/>
</dbReference>
<sequence>MQQKQQLLLLLLLLLLQLLLLSLLLLLLELLLLLFLFLLLPLSCVVSDISGGLAGRHVKSGDIKTSPQQLHVQILRLRLCFFMAVALVLETEQLCLQLGARRCSNGCLMRLLPWMLL</sequence>
<comment type="caution">
    <text evidence="2">The sequence shown here is derived from an EMBL/GenBank/DDBJ whole genome shotgun (WGS) entry which is preliminary data.</text>
</comment>
<name>A0A8J4BHE2_9CHLO</name>
<keyword evidence="1" id="KW-1133">Transmembrane helix</keyword>